<dbReference type="InterPro" id="IPR011009">
    <property type="entry name" value="Kinase-like_dom_sf"/>
</dbReference>
<dbReference type="EC" id="2.7.1.89" evidence="5"/>
<dbReference type="RefSeq" id="WP_106876220.1">
    <property type="nucleotide sequence ID" value="NZ_PYEP01000001.1"/>
</dbReference>
<dbReference type="UniPathway" id="UPA00060">
    <property type="reaction ID" value="UER00596"/>
</dbReference>
<evidence type="ECO:0000256" key="2">
    <source>
        <dbReference type="ARBA" id="ARBA00022741"/>
    </source>
</evidence>
<evidence type="ECO:0000256" key="3">
    <source>
        <dbReference type="ARBA" id="ARBA00022777"/>
    </source>
</evidence>
<dbReference type="InterPro" id="IPR014093">
    <property type="entry name" value="Thiamine_kinase"/>
</dbReference>
<comment type="caution">
    <text evidence="7">The sequence shown here is derived from an EMBL/GenBank/DDBJ whole genome shotgun (WGS) entry which is preliminary data.</text>
</comment>
<comment type="pathway">
    <text evidence="5">Cofactor biosynthesis; thiamine diphosphate biosynthesis; thiamine phosphate from thiamine: step 1/1.</text>
</comment>
<reference evidence="7 8" key="1">
    <citation type="submission" date="2018-03" db="EMBL/GenBank/DDBJ databases">
        <title>Draft genome sequence of the first documented clinical Siccibacter turicensis isolate in Austria.</title>
        <authorList>
            <person name="Lepuschitz S."/>
            <person name="Pekard-Amenitsch S."/>
            <person name="Haunold R."/>
            <person name="Schill S."/>
            <person name="Mach R."/>
            <person name="Allerberger F."/>
            <person name="Ruppitsch W."/>
            <person name="Forsythe S.J."/>
        </authorList>
    </citation>
    <scope>NUCLEOTIDE SEQUENCE [LARGE SCALE GENOMIC DNA]</scope>
    <source>
        <strain evidence="7 8">6100069499-17</strain>
    </source>
</reference>
<organism evidence="7 8">
    <name type="scientific">Siccibacter turicensis</name>
    <dbReference type="NCBI Taxonomy" id="357233"/>
    <lineage>
        <taxon>Bacteria</taxon>
        <taxon>Pseudomonadati</taxon>
        <taxon>Pseudomonadota</taxon>
        <taxon>Gammaproteobacteria</taxon>
        <taxon>Enterobacterales</taxon>
        <taxon>Enterobacteriaceae</taxon>
        <taxon>Siccibacter</taxon>
    </lineage>
</organism>
<evidence type="ECO:0000313" key="8">
    <source>
        <dbReference type="Proteomes" id="UP000240212"/>
    </source>
</evidence>
<evidence type="ECO:0000313" key="7">
    <source>
        <dbReference type="EMBL" id="PSN09819.1"/>
    </source>
</evidence>
<feature type="domain" description="Aminoglycoside phosphotransferase" evidence="6">
    <location>
        <begin position="40"/>
        <end position="223"/>
    </location>
</feature>
<dbReference type="NCBIfam" id="NF007620">
    <property type="entry name" value="PRK10271.1"/>
    <property type="match status" value="1"/>
</dbReference>
<dbReference type="GO" id="GO:0006772">
    <property type="term" value="P:thiamine metabolic process"/>
    <property type="evidence" value="ECO:0007669"/>
    <property type="project" value="InterPro"/>
</dbReference>
<keyword evidence="2 5" id="KW-0547">Nucleotide-binding</keyword>
<dbReference type="STRING" id="1388748.GCA_000463155_01252"/>
<dbReference type="GO" id="GO:0005524">
    <property type="term" value="F:ATP binding"/>
    <property type="evidence" value="ECO:0007669"/>
    <property type="project" value="UniProtKB-KW"/>
</dbReference>
<dbReference type="Proteomes" id="UP000240212">
    <property type="component" value="Unassembled WGS sequence"/>
</dbReference>
<keyword evidence="4 5" id="KW-0067">ATP-binding</keyword>
<protein>
    <recommendedName>
        <fullName evidence="5">Thiamine kinase</fullName>
        <ecNumber evidence="5">2.7.1.89</ecNumber>
    </recommendedName>
</protein>
<dbReference type="AlphaFoldDB" id="A0A2P8VQH2"/>
<evidence type="ECO:0000256" key="1">
    <source>
        <dbReference type="ARBA" id="ARBA00022679"/>
    </source>
</evidence>
<dbReference type="EMBL" id="PYEP01000001">
    <property type="protein sequence ID" value="PSN09819.1"/>
    <property type="molecule type" value="Genomic_DNA"/>
</dbReference>
<dbReference type="OrthoDB" id="179763at2"/>
<gene>
    <name evidence="5" type="primary">thiK</name>
    <name evidence="7" type="ORF">C7G83_03490</name>
</gene>
<dbReference type="GO" id="GO:0019165">
    <property type="term" value="F:thiamine kinase activity"/>
    <property type="evidence" value="ECO:0007669"/>
    <property type="project" value="UniProtKB-UniRule"/>
</dbReference>
<dbReference type="GO" id="GO:0009229">
    <property type="term" value="P:thiamine diphosphate biosynthetic process"/>
    <property type="evidence" value="ECO:0007669"/>
    <property type="project" value="UniProtKB-UniRule"/>
</dbReference>
<dbReference type="Pfam" id="PF01636">
    <property type="entry name" value="APH"/>
    <property type="match status" value="1"/>
</dbReference>
<dbReference type="HAMAP" id="MF_01604">
    <property type="entry name" value="Thiamine_kinase"/>
    <property type="match status" value="1"/>
</dbReference>
<accession>A0A2P8VQH2</accession>
<proteinExistence type="inferred from homology"/>
<keyword evidence="8" id="KW-1185">Reference proteome</keyword>
<comment type="function">
    <text evidence="5">Catalyzes the phosphorylation of thiamine to thiamine phosphate.</text>
</comment>
<sequence>MPYSRPSDVSLDTFLTRHFPAAQAAGSFSALQGLSGGSLLLDTPQGKRLLRRRNCDAVPRYAFARLYRALRQLPVDIAPRVHCLDGDWLMLDYLPGEVKSTLPPMPQLAALLYHLHAQRRFGWRITLLPLLHRYWQHSAPGRRTPFWLRRLNRLTRQGEPRPLRLAPLHMDVHPGNLVWQDETPRLIDWEYAGDGDIALELAAVWCDDATLAAMVVAYARLAGIRESALQQQVARWQPWVAMLMAGWYEERFAQTQQQQFIALADEAWRQVRAT</sequence>
<dbReference type="Gene3D" id="3.90.1200.10">
    <property type="match status" value="1"/>
</dbReference>
<comment type="catalytic activity">
    <reaction evidence="5">
        <text>thiamine + ATP = thiamine phosphate + ADP + H(+)</text>
        <dbReference type="Rhea" id="RHEA:12012"/>
        <dbReference type="ChEBI" id="CHEBI:15378"/>
        <dbReference type="ChEBI" id="CHEBI:18385"/>
        <dbReference type="ChEBI" id="CHEBI:30616"/>
        <dbReference type="ChEBI" id="CHEBI:37575"/>
        <dbReference type="ChEBI" id="CHEBI:456216"/>
        <dbReference type="EC" id="2.7.1.89"/>
    </reaction>
</comment>
<evidence type="ECO:0000256" key="5">
    <source>
        <dbReference type="HAMAP-Rule" id="MF_01604"/>
    </source>
</evidence>
<keyword evidence="3 5" id="KW-0418">Kinase</keyword>
<comment type="similarity">
    <text evidence="5">Belongs to the thiamine kinase family.</text>
</comment>
<evidence type="ECO:0000256" key="4">
    <source>
        <dbReference type="ARBA" id="ARBA00022840"/>
    </source>
</evidence>
<name>A0A2P8VQH2_9ENTR</name>
<evidence type="ECO:0000259" key="6">
    <source>
        <dbReference type="Pfam" id="PF01636"/>
    </source>
</evidence>
<dbReference type="InterPro" id="IPR002575">
    <property type="entry name" value="Aminoglycoside_PTrfase"/>
</dbReference>
<keyword evidence="1 5" id="KW-0808">Transferase</keyword>
<dbReference type="SUPFAM" id="SSF56112">
    <property type="entry name" value="Protein kinase-like (PK-like)"/>
    <property type="match status" value="1"/>
</dbReference>